<evidence type="ECO:0000259" key="4">
    <source>
        <dbReference type="PROSITE" id="PS50853"/>
    </source>
</evidence>
<feature type="domain" description="Fibronectin type-III" evidence="4">
    <location>
        <begin position="1076"/>
        <end position="1161"/>
    </location>
</feature>
<evidence type="ECO:0000259" key="5">
    <source>
        <dbReference type="PROSITE" id="PS51717"/>
    </source>
</evidence>
<dbReference type="Pfam" id="PF25974">
    <property type="entry name" value="URGCP_9th"/>
    <property type="match status" value="1"/>
</dbReference>
<dbReference type="EMBL" id="RJVU01042611">
    <property type="protein sequence ID" value="ROL45069.1"/>
    <property type="molecule type" value="Genomic_DNA"/>
</dbReference>
<gene>
    <name evidence="6" type="ORF">DPX16_2284</name>
</gene>
<dbReference type="SUPFAM" id="SSF52540">
    <property type="entry name" value="P-loop containing nucleoside triphosphate hydrolases"/>
    <property type="match status" value="2"/>
</dbReference>
<dbReference type="OrthoDB" id="1597724at2759"/>
<evidence type="ECO:0000313" key="7">
    <source>
        <dbReference type="Proteomes" id="UP000281406"/>
    </source>
</evidence>
<feature type="domain" description="Fibronectin type-III" evidence="4">
    <location>
        <begin position="1162"/>
        <end position="1256"/>
    </location>
</feature>
<dbReference type="Gene3D" id="2.60.40.10">
    <property type="entry name" value="Immunoglobulins"/>
    <property type="match status" value="6"/>
</dbReference>
<evidence type="ECO:0000313" key="6">
    <source>
        <dbReference type="EMBL" id="ROL45069.1"/>
    </source>
</evidence>
<dbReference type="CDD" id="cd00063">
    <property type="entry name" value="FN3"/>
    <property type="match status" value="6"/>
</dbReference>
<dbReference type="SUPFAM" id="SSF49265">
    <property type="entry name" value="Fibronectin type III"/>
    <property type="match status" value="4"/>
</dbReference>
<dbReference type="Gene3D" id="3.40.50.300">
    <property type="entry name" value="P-loop containing nucleotide triphosphate hydrolases"/>
    <property type="match status" value="2"/>
</dbReference>
<dbReference type="Proteomes" id="UP000281406">
    <property type="component" value="Unassembled WGS sequence"/>
</dbReference>
<feature type="domain" description="VLIG-type G" evidence="5">
    <location>
        <begin position="1933"/>
        <end position="2174"/>
    </location>
</feature>
<dbReference type="InterPro" id="IPR036116">
    <property type="entry name" value="FN3_sf"/>
</dbReference>
<dbReference type="Pfam" id="PF25683">
    <property type="entry name" value="URGCP_GTPase"/>
    <property type="match status" value="2"/>
</dbReference>
<evidence type="ECO:0000256" key="3">
    <source>
        <dbReference type="SAM" id="MobiDB-lite"/>
    </source>
</evidence>
<feature type="coiled-coil region" evidence="2">
    <location>
        <begin position="1009"/>
        <end position="1036"/>
    </location>
</feature>
<protein>
    <submittedName>
        <fullName evidence="6">Interferon-induced very large GTPase 1</fullName>
    </submittedName>
</protein>
<feature type="region of interest" description="Disordered" evidence="3">
    <location>
        <begin position="1"/>
        <end position="27"/>
    </location>
</feature>
<keyword evidence="7" id="KW-1185">Reference proteome</keyword>
<dbReference type="InterPro" id="IPR052986">
    <property type="entry name" value="VLIG_GTPase"/>
</dbReference>
<dbReference type="InterPro" id="IPR030383">
    <property type="entry name" value="G_VLIG_dom"/>
</dbReference>
<name>A0A3N0YFN8_ANAGA</name>
<reference evidence="6 7" key="1">
    <citation type="submission" date="2018-10" db="EMBL/GenBank/DDBJ databases">
        <title>Genome assembly for a Yunnan-Guizhou Plateau 3E fish, Anabarilius grahami (Regan), and its evolutionary and genetic applications.</title>
        <authorList>
            <person name="Jiang W."/>
        </authorList>
    </citation>
    <scope>NUCLEOTIDE SEQUENCE [LARGE SCALE GENOMIC DNA]</scope>
    <source>
        <strain evidence="6">AG-KIZ</strain>
        <tissue evidence="6">Muscle</tissue>
    </source>
</reference>
<comment type="similarity">
    <text evidence="1">Belongs to the TRAFAC class dynamin-like GTPase superfamily. Very large inducible GTPase (VLIG) family.</text>
</comment>
<feature type="domain" description="Fibronectin type-III" evidence="4">
    <location>
        <begin position="24"/>
        <end position="108"/>
    </location>
</feature>
<dbReference type="InterPro" id="IPR003961">
    <property type="entry name" value="FN3_dom"/>
</dbReference>
<sequence>MEDHDESSDIQRNTRTYNDEEEETEGHIRFTDVGPHSVRLEWGDSDKAANGRHNFQIQWKNEEKDYTKTTHENHFEIKQLSPGTSYNITVVAIEVKKSFSASVRTAIPAPDNFEYVSEDATTVKLNWTPPQKMDSSLYKFQVIMYKNEEKTESVTVKSNEKNFLIEDLLPATEYKATINVILNNGKQSEPAILIIHTKPLPPENIQIKNDATSVYLKWIDPIIDDKIQHRFRVIWRSESSAMEAFTDEAEVNVSSLKPGTEYSFSVCTVVELNGTKLESTPVKITHRTNINMESVLRELGLQNHLKNKLTLQSVLELRKPSDENQTAHSLRSLPWLFLRKLMMVNSSARIIKCASKTTNSGFYEEQQGINPLDLITALFHCADPFLQQEMALKMSMCQFSVPLLLPNCDTNECTLMLWALRDITKQFRSYSLDEDSLEENSIVLTDLPLISFVRLGKSSVSKSEFLNKLLSNNQHHHDTFFHKELENGNIPRKISNGLVEMSWYLPGGKKNNDKFKEPVAVANLRGDISDFKAQFTFLSQTSSAVFLFCDELDSNQTFLESLQIKSKLVLICTTDSSTSGDNLNLTTTFKPYSKILRDRNMNDFKFVDTLQKAVVDILADSTKMSIETMSKIAPDLGILVDENNPTCQNTKKMADLITQDISNIPEYKMKELSLQDKLWKELSKLEKEMCRLKAKKQNIEHYKSELKSQIQKLQKQQGSNDMREAMYQFISGLSCSPEEQLYFLKWMKINLDYLTRKHQSRLDEQYREVCNNPKDKDKDLRDLENEIASSSLGVQHFMRELSQLYESTHSQKNKKRTALKKLPEMCAQLMLTGFPLELIDGNASNIPLTWIRDVLTALNKLTSPHNRIRVVTVLGVQSTGKSTLLNTMFGIQFAVSSGRCTRGAFMLLIGVSEEFRSELQCDYILVIDTEGLKSPELAKLADSYEHDNELATVVVGLSDITIVNIAMENATEMKDTLQIVVHAFLRMKEVGKRPCCHFVHQNTADVAVYEKTLRERKILLKQLDEMTQAAAKMEKIGNKKFTDILEYNIDGNNWYIPGLWLGVPPMAPVSTSYSEEVSHIRFTDIGPHSVRLEWGDPDVAANGQQKFQIKWKHEERTYSETTHENHFEIKSLLPDTTYNITVVATEDNSRSFSASVHTAIPAPENFEYVSVDTTTILLRWTSPHKLDPRLYKFQVILYKNEEESQSVDVKSNSNETLMVGLLPATEYRATVNTILDDDKQSEPAVLMVYTKPLPPENLQIKHGATSAYLKWTDSITDDKIKHRFRVVCSDEANTIQSFTDKDEENVLSLQPGTKYTFSVYTFFESNDEVHESLPVKLTRCTNVNMESVLMELGLQRHLRDKLTLKSVLELRKPSDEDQTALSFRSLPWLFLGKLMMVNSSARIIKCASKSNSEIPEQKSINIIKSSTDVFRDQQGINPLDLITALFHCADSFLQQEMALKMSMCQFSVPLLLPNCDTKECTLMLWALRDITKQFRSYSLNENSLEENSIVLTDLPLISFVRLGKSDLSKSEFLNKLLSNNQQNHDTFVHRKLVNGNIPRKISNGLVEMSWYLPAGAKRNIDIFKEPVAVANLRGDISDFEVQFAFLSQTSSAVFLFCDDLDSNQTFLNSLQLKSTLVLVCTTNSLTLRDSLSHIKLKPHSVIFKDENMNDAEFVVILQKSVAKILASSIKVSIKEMAKIAPDLGILVDENNPICQNAKKMADRITEDIKNIPEYKVKELPLQGKLWKELSKLEKEMCRLKKAKKQNIEHYKSELKGQIQILRKKQGSNDMREAISHFISGLRCSQNEQLYFLKWMKINLYHLTRKHLSRLEKQYMEVCKDLTEDKERLRDLENEIASSSLGVQHFMRELSQLYESAHFQENCEYSYLKKLPEMYAQLMLTGFPLELIDGDASNIPLTWIRDVLTALNKLTSPHNRIRVVTVLGVQSTGKSTLLNTMFGIQFAVSSGRCTRGAFMLLIGVSEEFRSELQCDYILVIDTEGLKSNLEKQTDSYEHDNELATVVVGLSDITIVNIAMENATEMKDTLQIVVHAFLRMKEVGKRPCCHFVHQNTADVGVHEKTIRERKIFLKQLDEMTQAAAKMEKKGNNRKFTDILEYKIDENNWYVPGLWLGVPPMAPVNTGYSEEVSNFKKGILEVFKATKVPAQDFMEFEEMIQSLWKAVQFENFIFSFRNSLVAEAYSKLCVDFNTWEWAFKKHMISWYTKSETKITNMSVMSVQSTDVLTIDGILADLKLEAAAELDKEEKIIFNKIQQYFENKEANVHLVENQKENFLNSARGLQRETEMYLKNKLENAVLIQKGIAKVEIIKQNQRDTMKDKVLNLISIFRKRRNSLSESELDEEFVKMWDDIVKKYSFTALPRQDVVKETYRLLHSNLEMKSGAVREMLSNIISLDQCGTRPFFAKAETGNISQTLSHYLLPEQRDKRNYLTQLVCERIINNSKAFISCKTRAKSDYVSADIQGLLCFIDKNMENCKGPQISPEIEASLKIHICGIAARAFQKMHDDYIQRNDTLKSLERFKEQWLADFKDLYYQRDQCQSKAEMCARQCFAPAVMEYIQKRLGPDIVDEMLTGKTAVDFSTRSFFQFSLLKQLLQDEDFNSILEYVENYEKFVTEWISERIIENFSKDDAFLKLEMKHLDLIINKLKEAVRAQKEADIHRSNDVQVRTNIHSFVTKVFRSLNKELVIPTDTISATLVLNNSNPAEFAECLISAIDKVHQSLKDQLYRENDVREKLTRLSLNRPQEELFNRVFGCGKKCPFCKAPCEAGGKEHTEHFVSIHHPQGIGNCKWIRDGKLIPDICSSLVVSKKRILPSRHRK</sequence>
<evidence type="ECO:0000256" key="1">
    <source>
        <dbReference type="ARBA" id="ARBA00006828"/>
    </source>
</evidence>
<dbReference type="SMART" id="SM00060">
    <property type="entry name" value="FN3"/>
    <property type="match status" value="6"/>
</dbReference>
<keyword evidence="2" id="KW-0175">Coiled coil</keyword>
<dbReference type="InterPro" id="IPR058641">
    <property type="entry name" value="GVIN1_dom"/>
</dbReference>
<dbReference type="GO" id="GO:0005525">
    <property type="term" value="F:GTP binding"/>
    <property type="evidence" value="ECO:0007669"/>
    <property type="project" value="InterPro"/>
</dbReference>
<dbReference type="PANTHER" id="PTHR14819:SF9">
    <property type="entry name" value="UP-REGULATOR OF CELL PROLIFERATION-LIKE"/>
    <property type="match status" value="1"/>
</dbReference>
<evidence type="ECO:0000256" key="2">
    <source>
        <dbReference type="SAM" id="Coils"/>
    </source>
</evidence>
<dbReference type="PANTHER" id="PTHR14819">
    <property type="entry name" value="GTP-BINDING"/>
    <property type="match status" value="1"/>
</dbReference>
<dbReference type="PROSITE" id="PS50853">
    <property type="entry name" value="FN3"/>
    <property type="match status" value="4"/>
</dbReference>
<dbReference type="PROSITE" id="PS51717">
    <property type="entry name" value="G_VLIG"/>
    <property type="match status" value="2"/>
</dbReference>
<proteinExistence type="inferred from homology"/>
<feature type="domain" description="VLIG-type G" evidence="5">
    <location>
        <begin position="865"/>
        <end position="1111"/>
    </location>
</feature>
<feature type="coiled-coil region" evidence="2">
    <location>
        <begin position="685"/>
        <end position="716"/>
    </location>
</feature>
<dbReference type="Pfam" id="PF00041">
    <property type="entry name" value="fn3"/>
    <property type="match status" value="6"/>
</dbReference>
<feature type="domain" description="Fibronectin type-III" evidence="4">
    <location>
        <begin position="109"/>
        <end position="203"/>
    </location>
</feature>
<organism evidence="6 7">
    <name type="scientific">Anabarilius grahami</name>
    <name type="common">Kanglang fish</name>
    <name type="synonym">Barilius grahami</name>
    <dbReference type="NCBI Taxonomy" id="495550"/>
    <lineage>
        <taxon>Eukaryota</taxon>
        <taxon>Metazoa</taxon>
        <taxon>Chordata</taxon>
        <taxon>Craniata</taxon>
        <taxon>Vertebrata</taxon>
        <taxon>Euteleostomi</taxon>
        <taxon>Actinopterygii</taxon>
        <taxon>Neopterygii</taxon>
        <taxon>Teleostei</taxon>
        <taxon>Ostariophysi</taxon>
        <taxon>Cypriniformes</taxon>
        <taxon>Xenocyprididae</taxon>
        <taxon>Xenocypridinae</taxon>
        <taxon>Xenocypridinae incertae sedis</taxon>
        <taxon>Anabarilius</taxon>
    </lineage>
</organism>
<dbReference type="InterPro" id="IPR057365">
    <property type="entry name" value="URGCP"/>
</dbReference>
<accession>A0A3N0YFN8</accession>
<dbReference type="InterPro" id="IPR027417">
    <property type="entry name" value="P-loop_NTPase"/>
</dbReference>
<comment type="caution">
    <text evidence="6">The sequence shown here is derived from an EMBL/GenBank/DDBJ whole genome shotgun (WGS) entry which is preliminary data.</text>
</comment>
<dbReference type="Pfam" id="PF25496">
    <property type="entry name" value="URGCP"/>
    <property type="match status" value="2"/>
</dbReference>
<dbReference type="InterPro" id="IPR013783">
    <property type="entry name" value="Ig-like_fold"/>
</dbReference>